<dbReference type="FunFam" id="1.10.3660.10:FF:000003">
    <property type="entry name" value="Prephenate dehydrogenase"/>
    <property type="match status" value="1"/>
</dbReference>
<keyword evidence="13" id="KW-1185">Reference proteome</keyword>
<dbReference type="SUPFAM" id="SSF51735">
    <property type="entry name" value="NAD(P)-binding Rossmann-fold domains"/>
    <property type="match status" value="1"/>
</dbReference>
<evidence type="ECO:0000256" key="8">
    <source>
        <dbReference type="ARBA" id="ARBA00023027"/>
    </source>
</evidence>
<dbReference type="Pfam" id="PF00275">
    <property type="entry name" value="EPSP_synthase"/>
    <property type="match status" value="2"/>
</dbReference>
<dbReference type="GO" id="GO:0006571">
    <property type="term" value="P:tyrosine biosynthetic process"/>
    <property type="evidence" value="ECO:0007669"/>
    <property type="project" value="UniProtKB-KW"/>
</dbReference>
<dbReference type="GO" id="GO:0070403">
    <property type="term" value="F:NAD+ binding"/>
    <property type="evidence" value="ECO:0007669"/>
    <property type="project" value="InterPro"/>
</dbReference>
<dbReference type="PANTHER" id="PTHR21363:SF0">
    <property type="entry name" value="PREPHENATE DEHYDROGENASE [NADP(+)]"/>
    <property type="match status" value="1"/>
</dbReference>
<keyword evidence="9" id="KW-0057">Aromatic amino acid biosynthesis</keyword>
<organism evidence="12 13">
    <name type="scientific">Maribrevibacterium harenarium</name>
    <dbReference type="NCBI Taxonomy" id="2589817"/>
    <lineage>
        <taxon>Bacteria</taxon>
        <taxon>Pseudomonadati</taxon>
        <taxon>Pseudomonadota</taxon>
        <taxon>Gammaproteobacteria</taxon>
        <taxon>Oceanospirillales</taxon>
        <taxon>Oceanospirillaceae</taxon>
        <taxon>Maribrevibacterium</taxon>
    </lineage>
</organism>
<dbReference type="Gene3D" id="1.10.3660.10">
    <property type="entry name" value="6-phosphogluconate dehydrogenase C-terminal like domain"/>
    <property type="match status" value="1"/>
</dbReference>
<gene>
    <name evidence="12" type="ORF">FJM67_12945</name>
</gene>
<dbReference type="InterPro" id="IPR046826">
    <property type="entry name" value="PDH_N"/>
</dbReference>
<proteinExistence type="inferred from homology"/>
<keyword evidence="8" id="KW-0520">NAD</keyword>
<dbReference type="GO" id="GO:0004665">
    <property type="term" value="F:prephenate dehydrogenase (NADP+) activity"/>
    <property type="evidence" value="ECO:0007669"/>
    <property type="project" value="InterPro"/>
</dbReference>
<dbReference type="InterPro" id="IPR008927">
    <property type="entry name" value="6-PGluconate_DH-like_C_sf"/>
</dbReference>
<dbReference type="SUPFAM" id="SSF48179">
    <property type="entry name" value="6-phosphogluconate dehydrogenase C-terminal domain-like"/>
    <property type="match status" value="1"/>
</dbReference>
<dbReference type="RefSeq" id="WP_140589919.1">
    <property type="nucleotide sequence ID" value="NZ_VFRR01000029.1"/>
</dbReference>
<reference evidence="12 13" key="1">
    <citation type="submission" date="2019-06" db="EMBL/GenBank/DDBJ databases">
        <title>A novel bacterium of genus Marinomonas, isolated from coastal sand.</title>
        <authorList>
            <person name="Huang H."/>
            <person name="Mo K."/>
            <person name="Hu Y."/>
        </authorList>
    </citation>
    <scope>NUCLEOTIDE SEQUENCE [LARGE SCALE GENOMIC DNA]</scope>
    <source>
        <strain evidence="12 13">HB171799</strain>
    </source>
</reference>
<comment type="similarity">
    <text evidence="2">Belongs to the prephenate/arogenate dehydrogenase family.</text>
</comment>
<evidence type="ECO:0000256" key="3">
    <source>
        <dbReference type="ARBA" id="ARBA00012068"/>
    </source>
</evidence>
<dbReference type="InterPro" id="IPR036291">
    <property type="entry name" value="NAD(P)-bd_dom_sf"/>
</dbReference>
<sequence length="732" mass="78657">MQVTNKTGEHFGNVLIIGLGMIGGSFAKALRERGLAYLYGADRRVGELTLGISHGVIDAAAELDAATIAKMDVIVLATPVRAMESVMGQIKPHLRPHTLVTDVGSTKGSVAAAAQRVFGEVPSNFIPSHPIAGAEKSGVLAANPNLFERHMAIVTPMAHSNPDQLDLLYRMWRAIGADVVSMDVEHHDHVLAASSHLPHLLAYTLVDALANAERSKDIFRFAAGGFRDFTRIASSDPTMWRDVFLANKEATLSTLDLFTDRLADMRTAIENEDGAAMFGVFTRAKSARDHFLRLLEQRKGAPVKEQKALNLQVRSGSVLEGEITLPADKYLSHIALIMTALADGVSTLNNVQLVGDLYVTAQALRDMGVIIEECGNGVIRVFGVGRRGLRAPIAPVNIHESQTSLYFLLPALAVQSFHCEIIAEGELLLQPQTLLLQQLRSCGVELESAEADCLPLTITGGLPAAIATAQSDPYLAISQVLLNTLSGNAASAAQWLTVDPLARQVIGSFVGSSGDFNNSWSATELDIPADPQLVLWAVLTTGALPGSQVVINNVGQSQVVMSLISSLREAGMQLEWDGQTGLPEASVPLHRLVVRYSRLQKLIIDAKHDPKLQAFLPMLLSASAFAEEGGVLLFDQTMPYYFEDRLTAVCDGLRHLGAQVERTPDGITMTAHSLTGGQMDSAGDLYVVLALLLISARAAGGGIVQDCRLFLEEFPGWEDISGQLGFQCQLSV</sequence>
<keyword evidence="5" id="KW-0028">Amino-acid biosynthesis</keyword>
<comment type="catalytic activity">
    <reaction evidence="10">
        <text>prephenate + NAD(+) = 3-(4-hydroxyphenyl)pyruvate + CO2 + NADH</text>
        <dbReference type="Rhea" id="RHEA:13869"/>
        <dbReference type="ChEBI" id="CHEBI:16526"/>
        <dbReference type="ChEBI" id="CHEBI:29934"/>
        <dbReference type="ChEBI" id="CHEBI:36242"/>
        <dbReference type="ChEBI" id="CHEBI:57540"/>
        <dbReference type="ChEBI" id="CHEBI:57945"/>
        <dbReference type="EC" id="1.3.1.12"/>
    </reaction>
</comment>
<feature type="domain" description="Prephenate/arogenate dehydrogenase" evidence="11">
    <location>
        <begin position="12"/>
        <end position="299"/>
    </location>
</feature>
<dbReference type="AlphaFoldDB" id="A0A501WHB0"/>
<name>A0A501WHB0_9GAMM</name>
<evidence type="ECO:0000256" key="6">
    <source>
        <dbReference type="ARBA" id="ARBA00022679"/>
    </source>
</evidence>
<evidence type="ECO:0000256" key="7">
    <source>
        <dbReference type="ARBA" id="ARBA00023002"/>
    </source>
</evidence>
<dbReference type="InterPro" id="IPR001986">
    <property type="entry name" value="Enolpyruvate_Tfrase_dom"/>
</dbReference>
<dbReference type="GO" id="GO:0016765">
    <property type="term" value="F:transferase activity, transferring alkyl or aryl (other than methyl) groups"/>
    <property type="evidence" value="ECO:0007669"/>
    <property type="project" value="InterPro"/>
</dbReference>
<dbReference type="FunFam" id="3.40.50.720:FF:000208">
    <property type="entry name" value="Prephenate dehydrogenase"/>
    <property type="match status" value="1"/>
</dbReference>
<dbReference type="PROSITE" id="PS51176">
    <property type="entry name" value="PDH_ADH"/>
    <property type="match status" value="1"/>
</dbReference>
<dbReference type="InterPro" id="IPR003099">
    <property type="entry name" value="Prephen_DH"/>
</dbReference>
<dbReference type="PANTHER" id="PTHR21363">
    <property type="entry name" value="PREPHENATE DEHYDROGENASE"/>
    <property type="match status" value="1"/>
</dbReference>
<dbReference type="GO" id="GO:0008977">
    <property type="term" value="F:prephenate dehydrogenase (NAD+) activity"/>
    <property type="evidence" value="ECO:0007669"/>
    <property type="project" value="UniProtKB-EC"/>
</dbReference>
<dbReference type="InterPro" id="IPR013792">
    <property type="entry name" value="RNA3'P_cycl/enolpyr_Trfase_a/b"/>
</dbReference>
<comment type="pathway">
    <text evidence="1">Amino-acid biosynthesis; L-tyrosine biosynthesis; (4-hydroxyphenyl)pyruvate from prephenate (NAD(+) route): step 1/1.</text>
</comment>
<dbReference type="OrthoDB" id="9809920at2"/>
<dbReference type="InterPro" id="IPR036968">
    <property type="entry name" value="Enolpyruvate_Tfrase_sf"/>
</dbReference>
<dbReference type="SUPFAM" id="SSF55205">
    <property type="entry name" value="EPT/RTPC-like"/>
    <property type="match status" value="1"/>
</dbReference>
<protein>
    <recommendedName>
        <fullName evidence="3">prephenate dehydrogenase</fullName>
        <ecNumber evidence="3">1.3.1.12</ecNumber>
    </recommendedName>
</protein>
<evidence type="ECO:0000256" key="5">
    <source>
        <dbReference type="ARBA" id="ARBA00022605"/>
    </source>
</evidence>
<dbReference type="InterPro" id="IPR050812">
    <property type="entry name" value="Preph/Arog_dehydrog"/>
</dbReference>
<dbReference type="EC" id="1.3.1.12" evidence="3"/>
<evidence type="ECO:0000256" key="9">
    <source>
        <dbReference type="ARBA" id="ARBA00023141"/>
    </source>
</evidence>
<dbReference type="Proteomes" id="UP000315901">
    <property type="component" value="Unassembled WGS sequence"/>
</dbReference>
<dbReference type="EMBL" id="VFRR01000029">
    <property type="protein sequence ID" value="TPE48738.1"/>
    <property type="molecule type" value="Genomic_DNA"/>
</dbReference>
<evidence type="ECO:0000259" key="11">
    <source>
        <dbReference type="PROSITE" id="PS51176"/>
    </source>
</evidence>
<evidence type="ECO:0000256" key="1">
    <source>
        <dbReference type="ARBA" id="ARBA00005067"/>
    </source>
</evidence>
<dbReference type="Pfam" id="PF20463">
    <property type="entry name" value="PDH_C"/>
    <property type="match status" value="1"/>
</dbReference>
<evidence type="ECO:0000313" key="13">
    <source>
        <dbReference type="Proteomes" id="UP000315901"/>
    </source>
</evidence>
<evidence type="ECO:0000313" key="12">
    <source>
        <dbReference type="EMBL" id="TPE48738.1"/>
    </source>
</evidence>
<dbReference type="Pfam" id="PF02153">
    <property type="entry name" value="PDH_N"/>
    <property type="match status" value="1"/>
</dbReference>
<keyword evidence="4" id="KW-0827">Tyrosine biosynthesis</keyword>
<dbReference type="Gene3D" id="3.40.50.720">
    <property type="entry name" value="NAD(P)-binding Rossmann-like Domain"/>
    <property type="match status" value="1"/>
</dbReference>
<accession>A0A501WHB0</accession>
<comment type="caution">
    <text evidence="12">The sequence shown here is derived from an EMBL/GenBank/DDBJ whole genome shotgun (WGS) entry which is preliminary data.</text>
</comment>
<keyword evidence="6" id="KW-0808">Transferase</keyword>
<evidence type="ECO:0000256" key="2">
    <source>
        <dbReference type="ARBA" id="ARBA00007964"/>
    </source>
</evidence>
<evidence type="ECO:0000256" key="10">
    <source>
        <dbReference type="ARBA" id="ARBA00049260"/>
    </source>
</evidence>
<keyword evidence="7" id="KW-0560">Oxidoreductase</keyword>
<dbReference type="InterPro" id="IPR046825">
    <property type="entry name" value="PDH_C"/>
</dbReference>
<evidence type="ECO:0000256" key="4">
    <source>
        <dbReference type="ARBA" id="ARBA00022498"/>
    </source>
</evidence>
<dbReference type="Gene3D" id="3.65.10.10">
    <property type="entry name" value="Enolpyruvate transferase domain"/>
    <property type="match status" value="2"/>
</dbReference>